<accession>A0A0D3JH18</accession>
<evidence type="ECO:0000259" key="7">
    <source>
        <dbReference type="Pfam" id="PF08123"/>
    </source>
</evidence>
<dbReference type="eggNOG" id="ENOG502SBC3">
    <property type="taxonomic scope" value="Eukaryota"/>
</dbReference>
<dbReference type="EC" id="2.1.1.360" evidence="1"/>
<proteinExistence type="predicted"/>
<feature type="signal peptide" evidence="6">
    <location>
        <begin position="1"/>
        <end position="23"/>
    </location>
</feature>
<dbReference type="PANTHER" id="PTHR21451:SF19">
    <property type="entry name" value="ACTIVATED IN BLOCKED UNFOLDED PROTEIN RESPONSE"/>
    <property type="match status" value="1"/>
</dbReference>
<feature type="domain" description="DOT1" evidence="7">
    <location>
        <begin position="62"/>
        <end position="200"/>
    </location>
</feature>
<evidence type="ECO:0000256" key="4">
    <source>
        <dbReference type="ARBA" id="ARBA00029821"/>
    </source>
</evidence>
<keyword evidence="6" id="KW-0732">Signal</keyword>
<reference evidence="8" key="2">
    <citation type="submission" date="2024-10" db="UniProtKB">
        <authorList>
            <consortium name="EnsemblProtists"/>
        </authorList>
    </citation>
    <scope>IDENTIFICATION</scope>
</reference>
<evidence type="ECO:0000256" key="6">
    <source>
        <dbReference type="SAM" id="SignalP"/>
    </source>
</evidence>
<dbReference type="KEGG" id="ehx:EMIHUDRAFT_95429"/>
<dbReference type="GO" id="GO:0140956">
    <property type="term" value="F:histone H3K79 trimethyltransferase activity"/>
    <property type="evidence" value="ECO:0007669"/>
    <property type="project" value="UniProtKB-EC"/>
</dbReference>
<evidence type="ECO:0000256" key="1">
    <source>
        <dbReference type="ARBA" id="ARBA00012190"/>
    </source>
</evidence>
<dbReference type="HOGENOM" id="CLU_1191763_0_0_1"/>
<dbReference type="SUPFAM" id="SSF53335">
    <property type="entry name" value="S-adenosyl-L-methionine-dependent methyltransferases"/>
    <property type="match status" value="1"/>
</dbReference>
<evidence type="ECO:0000313" key="9">
    <source>
        <dbReference type="Proteomes" id="UP000013827"/>
    </source>
</evidence>
<dbReference type="AlphaFoldDB" id="A0A0D3JH18"/>
<evidence type="ECO:0000256" key="5">
    <source>
        <dbReference type="ARBA" id="ARBA00047770"/>
    </source>
</evidence>
<dbReference type="GeneID" id="17268350"/>
<dbReference type="RefSeq" id="XP_005775232.1">
    <property type="nucleotide sequence ID" value="XM_005775175.1"/>
</dbReference>
<name>A0A0D3JH18_EMIH1</name>
<feature type="chain" id="PRO_5044291429" description="Histone-lysine N-methyltransferase, H3 lysine-79 specific" evidence="6">
    <location>
        <begin position="24"/>
        <end position="269"/>
    </location>
</feature>
<keyword evidence="3" id="KW-0156">Chromatin regulator</keyword>
<dbReference type="InterPro" id="IPR029063">
    <property type="entry name" value="SAM-dependent_MTases_sf"/>
</dbReference>
<keyword evidence="9" id="KW-1185">Reference proteome</keyword>
<dbReference type="EnsemblProtists" id="EOD22803">
    <property type="protein sequence ID" value="EOD22803"/>
    <property type="gene ID" value="EMIHUDRAFT_95429"/>
</dbReference>
<dbReference type="PaxDb" id="2903-EOD22803"/>
<sequence>MTALLLTAAWYAALLVAPRVSTAVDALYPPAAYNDRRVLARDAALALSGLSTAEGIPLAGDTMVYGEFDLNFFAQLLALADPQRGDTLLDVGSGVGRLVLAAALLHADTLRNCHGVEISPPLHDAAIAARVALDSLSPSPPVAPVEFTCGSVLDGAGLEAVEAADVLFSYAVTWASGETHSRLVRALAERLPDGARVISIDLALDAQAAGAAESGARFELLHQLTGPNEETGGEATGLVYRLPLNLRQQRLLGMPRILHLLCFPRCRFL</sequence>
<dbReference type="PANTHER" id="PTHR21451">
    <property type="entry name" value="HISTONE H3 METHYLTRANSFERASE"/>
    <property type="match status" value="1"/>
</dbReference>
<dbReference type="Pfam" id="PF08123">
    <property type="entry name" value="DOT1"/>
    <property type="match status" value="1"/>
</dbReference>
<dbReference type="InterPro" id="IPR030445">
    <property type="entry name" value="H3-K79_meTrfase"/>
</dbReference>
<evidence type="ECO:0000256" key="2">
    <source>
        <dbReference type="ARBA" id="ARBA00020987"/>
    </source>
</evidence>
<reference evidence="9" key="1">
    <citation type="journal article" date="2013" name="Nature">
        <title>Pan genome of the phytoplankton Emiliania underpins its global distribution.</title>
        <authorList>
            <person name="Read B.A."/>
            <person name="Kegel J."/>
            <person name="Klute M.J."/>
            <person name="Kuo A."/>
            <person name="Lefebvre S.C."/>
            <person name="Maumus F."/>
            <person name="Mayer C."/>
            <person name="Miller J."/>
            <person name="Monier A."/>
            <person name="Salamov A."/>
            <person name="Young J."/>
            <person name="Aguilar M."/>
            <person name="Claverie J.M."/>
            <person name="Frickenhaus S."/>
            <person name="Gonzalez K."/>
            <person name="Herman E.K."/>
            <person name="Lin Y.C."/>
            <person name="Napier J."/>
            <person name="Ogata H."/>
            <person name="Sarno A.F."/>
            <person name="Shmutz J."/>
            <person name="Schroeder D."/>
            <person name="de Vargas C."/>
            <person name="Verret F."/>
            <person name="von Dassow P."/>
            <person name="Valentin K."/>
            <person name="Van de Peer Y."/>
            <person name="Wheeler G."/>
            <person name="Dacks J.B."/>
            <person name="Delwiche C.F."/>
            <person name="Dyhrman S.T."/>
            <person name="Glockner G."/>
            <person name="John U."/>
            <person name="Richards T."/>
            <person name="Worden A.Z."/>
            <person name="Zhang X."/>
            <person name="Grigoriev I.V."/>
            <person name="Allen A.E."/>
            <person name="Bidle K."/>
            <person name="Borodovsky M."/>
            <person name="Bowler C."/>
            <person name="Brownlee C."/>
            <person name="Cock J.M."/>
            <person name="Elias M."/>
            <person name="Gladyshev V.N."/>
            <person name="Groth M."/>
            <person name="Guda C."/>
            <person name="Hadaegh A."/>
            <person name="Iglesias-Rodriguez M.D."/>
            <person name="Jenkins J."/>
            <person name="Jones B.M."/>
            <person name="Lawson T."/>
            <person name="Leese F."/>
            <person name="Lindquist E."/>
            <person name="Lobanov A."/>
            <person name="Lomsadze A."/>
            <person name="Malik S.B."/>
            <person name="Marsh M.E."/>
            <person name="Mackinder L."/>
            <person name="Mock T."/>
            <person name="Mueller-Roeber B."/>
            <person name="Pagarete A."/>
            <person name="Parker M."/>
            <person name="Probert I."/>
            <person name="Quesneville H."/>
            <person name="Raines C."/>
            <person name="Rensing S.A."/>
            <person name="Riano-Pachon D.M."/>
            <person name="Richier S."/>
            <person name="Rokitta S."/>
            <person name="Shiraiwa Y."/>
            <person name="Soanes D.M."/>
            <person name="van der Giezen M."/>
            <person name="Wahlund T.M."/>
            <person name="Williams B."/>
            <person name="Wilson W."/>
            <person name="Wolfe G."/>
            <person name="Wurch L.L."/>
        </authorList>
    </citation>
    <scope>NUCLEOTIDE SEQUENCE</scope>
</reference>
<comment type="catalytic activity">
    <reaction evidence="5">
        <text>L-lysyl(79)-[histone H3] + 3 S-adenosyl-L-methionine = N(6),N(6),N(6)-trimethyl-L-lysyl(79)-[histone H3] + 3 S-adenosyl-L-homocysteine + 3 H(+)</text>
        <dbReference type="Rhea" id="RHEA:60328"/>
        <dbReference type="Rhea" id="RHEA-COMP:15549"/>
        <dbReference type="Rhea" id="RHEA-COMP:15552"/>
        <dbReference type="ChEBI" id="CHEBI:15378"/>
        <dbReference type="ChEBI" id="CHEBI:29969"/>
        <dbReference type="ChEBI" id="CHEBI:57856"/>
        <dbReference type="ChEBI" id="CHEBI:59789"/>
        <dbReference type="ChEBI" id="CHEBI:61961"/>
        <dbReference type="EC" id="2.1.1.360"/>
    </reaction>
</comment>
<dbReference type="Gene3D" id="3.40.50.150">
    <property type="entry name" value="Vaccinia Virus protein VP39"/>
    <property type="match status" value="1"/>
</dbReference>
<protein>
    <recommendedName>
        <fullName evidence="2">Histone-lysine N-methyltransferase, H3 lysine-79 specific</fullName>
        <ecNumber evidence="1">2.1.1.360</ecNumber>
    </recommendedName>
    <alternativeName>
        <fullName evidence="4">Histone H3-K79 methyltransferase</fullName>
    </alternativeName>
</protein>
<evidence type="ECO:0000313" key="8">
    <source>
        <dbReference type="EnsemblProtists" id="EOD22803"/>
    </source>
</evidence>
<dbReference type="Proteomes" id="UP000013827">
    <property type="component" value="Unassembled WGS sequence"/>
</dbReference>
<dbReference type="GO" id="GO:0051726">
    <property type="term" value="P:regulation of cell cycle"/>
    <property type="evidence" value="ECO:0007669"/>
    <property type="project" value="InterPro"/>
</dbReference>
<organism evidence="8 9">
    <name type="scientific">Emiliania huxleyi (strain CCMP1516)</name>
    <dbReference type="NCBI Taxonomy" id="280463"/>
    <lineage>
        <taxon>Eukaryota</taxon>
        <taxon>Haptista</taxon>
        <taxon>Haptophyta</taxon>
        <taxon>Prymnesiophyceae</taxon>
        <taxon>Isochrysidales</taxon>
        <taxon>Noelaerhabdaceae</taxon>
        <taxon>Emiliania</taxon>
    </lineage>
</organism>
<evidence type="ECO:0000256" key="3">
    <source>
        <dbReference type="ARBA" id="ARBA00022853"/>
    </source>
</evidence>
<dbReference type="InterPro" id="IPR025789">
    <property type="entry name" value="DOT1_dom"/>
</dbReference>